<protein>
    <submittedName>
        <fullName evidence="1">Uncharacterized protein</fullName>
    </submittedName>
</protein>
<dbReference type="AlphaFoldDB" id="G3IYN8"/>
<reference evidence="1 2" key="1">
    <citation type="submission" date="2011-06" db="EMBL/GenBank/DDBJ databases">
        <title>Genomic sequence of Methylobacter tundripaludum SV96.</title>
        <authorList>
            <consortium name="US DOE Joint Genome Institute"/>
            <person name="Lucas S."/>
            <person name="Han J."/>
            <person name="Lapidus A."/>
            <person name="Cheng J.-F."/>
            <person name="Goodwin L."/>
            <person name="Pitluck S."/>
            <person name="Held B."/>
            <person name="Detter J.C."/>
            <person name="Han C."/>
            <person name="Tapia R."/>
            <person name="Land M."/>
            <person name="Hauser L."/>
            <person name="Kyrpides N."/>
            <person name="Ivanova N."/>
            <person name="Ovchinnikova G."/>
            <person name="Pagani I."/>
            <person name="Klotz M.G."/>
            <person name="Dispirito A.A."/>
            <person name="Murrell J.C."/>
            <person name="Dunfield P."/>
            <person name="Kalyuzhnaya M.G."/>
            <person name="Svenning M."/>
            <person name="Trotsenko Y.A."/>
            <person name="Stein L.Y."/>
            <person name="Woyke T."/>
        </authorList>
    </citation>
    <scope>NUCLEOTIDE SEQUENCE [LARGE SCALE GENOMIC DNA]</scope>
    <source>
        <strain evidence="2">ATCC BAA-1195 / DSM 17260 / SV96</strain>
    </source>
</reference>
<accession>G3IYN8</accession>
<sequence length="101" mass="11730">MKSAVSEQEKNIPICHALEKLKLYLPVGWEHWDDKDVVEYIDQIVFRFMKIQEGIGRRSIPLIVETIDAETSEMTFIDKLNKQEKSGLMDSGRMAYLPKNT</sequence>
<dbReference type="OrthoDB" id="13547at2"/>
<keyword evidence="2" id="KW-1185">Reference proteome</keyword>
<name>G3IYN8_METTV</name>
<dbReference type="EMBL" id="JH109153">
    <property type="protein sequence ID" value="EGW20086.1"/>
    <property type="molecule type" value="Genomic_DNA"/>
</dbReference>
<evidence type="ECO:0000313" key="2">
    <source>
        <dbReference type="Proteomes" id="UP000004664"/>
    </source>
</evidence>
<dbReference type="RefSeq" id="WP_006892343.1">
    <property type="nucleotide sequence ID" value="NZ_JH109153.1"/>
</dbReference>
<dbReference type="STRING" id="697282.Mettu_3212"/>
<gene>
    <name evidence="1" type="ORF">Mettu_3212</name>
</gene>
<proteinExistence type="predicted"/>
<organism evidence="1 2">
    <name type="scientific">Methylobacter tundripaludum (strain ATCC BAA-1195 / DSM 17260 / SV96)</name>
    <dbReference type="NCBI Taxonomy" id="697282"/>
    <lineage>
        <taxon>Bacteria</taxon>
        <taxon>Pseudomonadati</taxon>
        <taxon>Pseudomonadota</taxon>
        <taxon>Gammaproteobacteria</taxon>
        <taxon>Methylococcales</taxon>
        <taxon>Methylococcaceae</taxon>
        <taxon>Methylobacter</taxon>
    </lineage>
</organism>
<dbReference type="HOGENOM" id="CLU_2288259_0_0_6"/>
<dbReference type="Proteomes" id="UP000004664">
    <property type="component" value="Unassembled WGS sequence"/>
</dbReference>
<evidence type="ECO:0000313" key="1">
    <source>
        <dbReference type="EMBL" id="EGW20086.1"/>
    </source>
</evidence>